<evidence type="ECO:0008006" key="4">
    <source>
        <dbReference type="Google" id="ProtNLM"/>
    </source>
</evidence>
<evidence type="ECO:0000313" key="2">
    <source>
        <dbReference type="EMBL" id="MCP1386390.1"/>
    </source>
</evidence>
<comment type="caution">
    <text evidence="2">The sequence shown here is derived from an EMBL/GenBank/DDBJ whole genome shotgun (WGS) entry which is preliminary data.</text>
</comment>
<accession>A0ABT1FY40</accession>
<sequence length="155" mass="17254">MKNFQTFRIGVFITLLSFVSMSVFAQANYKQSFNIHKDGKIMDSKGKNVGLVTKDHIIKDHKGHKIAFVDGEGNLIDAKTNKKMGRMGKDGKSYHNAKGELMFTIKDNPDETCDILDTKGKVIGNVHDSFKGSACAIHCFQNNMAKKADGSRMKH</sequence>
<dbReference type="RefSeq" id="WP_253533226.1">
    <property type="nucleotide sequence ID" value="NZ_JAMZEL010000024.1"/>
</dbReference>
<evidence type="ECO:0000313" key="3">
    <source>
        <dbReference type="Proteomes" id="UP001204772"/>
    </source>
</evidence>
<feature type="chain" id="PRO_5046310173" description="WG repeat-containing protein" evidence="1">
    <location>
        <begin position="26"/>
        <end position="155"/>
    </location>
</feature>
<evidence type="ECO:0000256" key="1">
    <source>
        <dbReference type="SAM" id="SignalP"/>
    </source>
</evidence>
<name>A0ABT1FY40_9BACT</name>
<organism evidence="2 3">
    <name type="scientific">Runella salmonicolor</name>
    <dbReference type="NCBI Taxonomy" id="2950278"/>
    <lineage>
        <taxon>Bacteria</taxon>
        <taxon>Pseudomonadati</taxon>
        <taxon>Bacteroidota</taxon>
        <taxon>Cytophagia</taxon>
        <taxon>Cytophagales</taxon>
        <taxon>Spirosomataceae</taxon>
        <taxon>Runella</taxon>
    </lineage>
</organism>
<proteinExistence type="predicted"/>
<keyword evidence="3" id="KW-1185">Reference proteome</keyword>
<protein>
    <recommendedName>
        <fullName evidence="4">WG repeat-containing protein</fullName>
    </recommendedName>
</protein>
<reference evidence="2 3" key="1">
    <citation type="submission" date="2022-06" db="EMBL/GenBank/DDBJ databases">
        <title>Runella sp. S5 genome sequencing.</title>
        <authorList>
            <person name="Park S."/>
        </authorList>
    </citation>
    <scope>NUCLEOTIDE SEQUENCE [LARGE SCALE GENOMIC DNA]</scope>
    <source>
        <strain evidence="2 3">S5</strain>
    </source>
</reference>
<dbReference type="Proteomes" id="UP001204772">
    <property type="component" value="Unassembled WGS sequence"/>
</dbReference>
<feature type="signal peptide" evidence="1">
    <location>
        <begin position="1"/>
        <end position="25"/>
    </location>
</feature>
<dbReference type="EMBL" id="JAMZEL010000024">
    <property type="protein sequence ID" value="MCP1386390.1"/>
    <property type="molecule type" value="Genomic_DNA"/>
</dbReference>
<keyword evidence="1" id="KW-0732">Signal</keyword>
<gene>
    <name evidence="2" type="ORF">NCI00_28365</name>
</gene>